<reference evidence="2" key="1">
    <citation type="submission" date="2023-05" db="EMBL/GenBank/DDBJ databases">
        <authorList>
            <person name="Stuckert A."/>
        </authorList>
    </citation>
    <scope>NUCLEOTIDE SEQUENCE</scope>
</reference>
<organism evidence="2 3">
    <name type="scientific">Staurois parvus</name>
    <dbReference type="NCBI Taxonomy" id="386267"/>
    <lineage>
        <taxon>Eukaryota</taxon>
        <taxon>Metazoa</taxon>
        <taxon>Chordata</taxon>
        <taxon>Craniata</taxon>
        <taxon>Vertebrata</taxon>
        <taxon>Euteleostomi</taxon>
        <taxon>Amphibia</taxon>
        <taxon>Batrachia</taxon>
        <taxon>Anura</taxon>
        <taxon>Neobatrachia</taxon>
        <taxon>Ranoidea</taxon>
        <taxon>Ranidae</taxon>
        <taxon>Staurois</taxon>
    </lineage>
</organism>
<feature type="region of interest" description="Disordered" evidence="1">
    <location>
        <begin position="1"/>
        <end position="24"/>
    </location>
</feature>
<evidence type="ECO:0000313" key="3">
    <source>
        <dbReference type="Proteomes" id="UP001162483"/>
    </source>
</evidence>
<dbReference type="Proteomes" id="UP001162483">
    <property type="component" value="Unassembled WGS sequence"/>
</dbReference>
<protein>
    <submittedName>
        <fullName evidence="2">Uncharacterized protein</fullName>
    </submittedName>
</protein>
<evidence type="ECO:0000313" key="2">
    <source>
        <dbReference type="EMBL" id="CAI9574614.1"/>
    </source>
</evidence>
<evidence type="ECO:0000256" key="1">
    <source>
        <dbReference type="SAM" id="MobiDB-lite"/>
    </source>
</evidence>
<sequence>MGPSGSKQCPIFGNRGRNSISENSAPSLVSVAGIMPQGPDKVKQKGRI</sequence>
<feature type="non-terminal residue" evidence="2">
    <location>
        <position position="48"/>
    </location>
</feature>
<proteinExistence type="predicted"/>
<name>A0ABN9DQ15_9NEOB</name>
<dbReference type="EMBL" id="CATNWA010014678">
    <property type="protein sequence ID" value="CAI9574614.1"/>
    <property type="molecule type" value="Genomic_DNA"/>
</dbReference>
<gene>
    <name evidence="2" type="ORF">SPARVUS_LOCUS8010375</name>
</gene>
<accession>A0ABN9DQ15</accession>
<keyword evidence="3" id="KW-1185">Reference proteome</keyword>
<comment type="caution">
    <text evidence="2">The sequence shown here is derived from an EMBL/GenBank/DDBJ whole genome shotgun (WGS) entry which is preliminary data.</text>
</comment>